<protein>
    <submittedName>
        <fullName evidence="2">Uncharacterized protein</fullName>
    </submittedName>
</protein>
<keyword evidence="3" id="KW-1185">Reference proteome</keyword>
<evidence type="ECO:0000313" key="2">
    <source>
        <dbReference type="EMBL" id="CAH2051929.1"/>
    </source>
</evidence>
<dbReference type="Proteomes" id="UP000837857">
    <property type="component" value="Chromosome 20"/>
</dbReference>
<feature type="compositionally biased region" description="Basic residues" evidence="1">
    <location>
        <begin position="69"/>
        <end position="81"/>
    </location>
</feature>
<sequence>MSYRSSITASESTTRQFAGSGRRRFGNHWWRVRGGHMFYPLTCGGRRVPFPVRVRPLLRFKCSRRYGRARAHTRSGYRRPLSRGADLAHSQHHHTRPIQ</sequence>
<name>A0ABN8ICT3_9NEOP</name>
<dbReference type="EMBL" id="OW152832">
    <property type="protein sequence ID" value="CAH2051929.1"/>
    <property type="molecule type" value="Genomic_DNA"/>
</dbReference>
<organism evidence="2 3">
    <name type="scientific">Iphiclides podalirius</name>
    <name type="common">scarce swallowtail</name>
    <dbReference type="NCBI Taxonomy" id="110791"/>
    <lineage>
        <taxon>Eukaryota</taxon>
        <taxon>Metazoa</taxon>
        <taxon>Ecdysozoa</taxon>
        <taxon>Arthropoda</taxon>
        <taxon>Hexapoda</taxon>
        <taxon>Insecta</taxon>
        <taxon>Pterygota</taxon>
        <taxon>Neoptera</taxon>
        <taxon>Endopterygota</taxon>
        <taxon>Lepidoptera</taxon>
        <taxon>Glossata</taxon>
        <taxon>Ditrysia</taxon>
        <taxon>Papilionoidea</taxon>
        <taxon>Papilionidae</taxon>
        <taxon>Papilioninae</taxon>
        <taxon>Iphiclides</taxon>
    </lineage>
</organism>
<accession>A0ABN8ICT3</accession>
<evidence type="ECO:0000256" key="1">
    <source>
        <dbReference type="SAM" id="MobiDB-lite"/>
    </source>
</evidence>
<reference evidence="2" key="1">
    <citation type="submission" date="2022-03" db="EMBL/GenBank/DDBJ databases">
        <authorList>
            <person name="Martin H S."/>
        </authorList>
    </citation>
    <scope>NUCLEOTIDE SEQUENCE</scope>
</reference>
<gene>
    <name evidence="2" type="ORF">IPOD504_LOCUS8003</name>
</gene>
<proteinExistence type="predicted"/>
<evidence type="ECO:0000313" key="3">
    <source>
        <dbReference type="Proteomes" id="UP000837857"/>
    </source>
</evidence>
<feature type="non-terminal residue" evidence="2">
    <location>
        <position position="99"/>
    </location>
</feature>
<feature type="compositionally biased region" description="Basic residues" evidence="1">
    <location>
        <begin position="90"/>
        <end position="99"/>
    </location>
</feature>
<feature type="region of interest" description="Disordered" evidence="1">
    <location>
        <begin position="69"/>
        <end position="99"/>
    </location>
</feature>